<dbReference type="PANTHER" id="PTHR15272:SF0">
    <property type="entry name" value="CHROMATIN ASSEMBLY FACTOR 1 SUBUNIT A"/>
    <property type="match status" value="1"/>
</dbReference>
<dbReference type="Pfam" id="PF12253">
    <property type="entry name" value="CAF1A_dimeriz"/>
    <property type="match status" value="1"/>
</dbReference>
<feature type="compositionally biased region" description="Polar residues" evidence="5">
    <location>
        <begin position="1"/>
        <end position="11"/>
    </location>
</feature>
<feature type="compositionally biased region" description="Low complexity" evidence="5">
    <location>
        <begin position="337"/>
        <end position="346"/>
    </location>
</feature>
<feature type="region of interest" description="Disordered" evidence="5">
    <location>
        <begin position="327"/>
        <end position="346"/>
    </location>
</feature>
<evidence type="ECO:0000256" key="2">
    <source>
        <dbReference type="ARBA" id="ARBA00022763"/>
    </source>
</evidence>
<sequence length="801" mass="88575">MLQPIMANSQVDLGAPRQDASTSTAIQPKQAKSSIVELKNGKAVLRQKLLPLEKLSETMQETVRFREFFEAKVKQGASKLDAFPQEHLPLLAKLVQESEKTAYVLSKHIHDGLKPLSEEAQASDSNAPTTFEMILPQALIELAIVSVATRVNYGLDGPGKIPAALSLWRWEVKENYRGWLPSSVQDKLQARRLERQQAKEDLRRIFDALPAPEREALLKTNKKQKVEGTGVITFSLNRSGSDENVPIPASQETTDHAQNGEGSSSTIVSQAKKERAVDPEKLAKEKEKAEKKAAKVEKERKEKESQNKSRSLLSSFLKPKVTAIKAGPIRHKSSNGTSASVDDSATSTDFEKTFKPFIIKKDAILAPSNYFLDRRKGKEVITIDVDEPAVSPVASSSKMQAGSANVNYTDFLAEARSKSQQRRPKTTNLKSSSRYCVRDLLSQLSEAEVLGDDVTVRRILSLLESREKIPAKVLIFDEDTRPGYFGTFTKSSSTVGPRTPFAKDAVVFDYGYDSGAEWEEEEAGDDLVSVDGSAEDAGSDVDSEMGDWLVEDDDDAEPGTPLDEREGSPGLPLPPNLSPSSGKRKVSEAPDKKKTKKRKVMPLVPFTKGPCYEDRIGDCAYEPLKEYRIQLFNDTPFPIDPFTFVSTLFVESRQLQMKDGFVVPPLPKHIQREQTVNSTAQASTSTSVPMEVDPPSSTFIISTTSNPPTLPVKRKTGPATNFPPKTPFPDSLLPILAQTVEKLETGNLTWIIENIYRDLKVHKVKKNAIEAKIKEIGEKCPVKKIWKVKGDILKTMVTPVA</sequence>
<keyword evidence="8" id="KW-1185">Reference proteome</keyword>
<name>A0A0H2RGK9_9AGAM</name>
<feature type="region of interest" description="Disordered" evidence="5">
    <location>
        <begin position="703"/>
        <end position="724"/>
    </location>
</feature>
<dbReference type="InterPro" id="IPR022043">
    <property type="entry name" value="CAF1A_DD"/>
</dbReference>
<evidence type="ECO:0000256" key="1">
    <source>
        <dbReference type="ARBA" id="ARBA00004123"/>
    </source>
</evidence>
<feature type="region of interest" description="Disordered" evidence="5">
    <location>
        <begin position="237"/>
        <end position="312"/>
    </location>
</feature>
<dbReference type="PANTHER" id="PTHR15272">
    <property type="entry name" value="CHROMATIN ASSEMBLY FACTOR 1 SUBUNIT A CAF-1 SUBUNIT A"/>
    <property type="match status" value="1"/>
</dbReference>
<reference evidence="7 8" key="1">
    <citation type="submission" date="2015-04" db="EMBL/GenBank/DDBJ databases">
        <title>Complete genome sequence of Schizopora paradoxa KUC8140, a cosmopolitan wood degrader in East Asia.</title>
        <authorList>
            <consortium name="DOE Joint Genome Institute"/>
            <person name="Min B."/>
            <person name="Park H."/>
            <person name="Jang Y."/>
            <person name="Kim J.-J."/>
            <person name="Kim K.H."/>
            <person name="Pangilinan J."/>
            <person name="Lipzen A."/>
            <person name="Riley R."/>
            <person name="Grigoriev I.V."/>
            <person name="Spatafora J.W."/>
            <person name="Choi I.-G."/>
        </authorList>
    </citation>
    <scope>NUCLEOTIDE SEQUENCE [LARGE SCALE GENOMIC DNA]</scope>
    <source>
        <strain evidence="7 8">KUC8140</strain>
    </source>
</reference>
<evidence type="ECO:0000256" key="4">
    <source>
        <dbReference type="ARBA" id="ARBA00023242"/>
    </source>
</evidence>
<feature type="compositionally biased region" description="Basic and acidic residues" evidence="5">
    <location>
        <begin position="271"/>
        <end position="307"/>
    </location>
</feature>
<evidence type="ECO:0000313" key="8">
    <source>
        <dbReference type="Proteomes" id="UP000053477"/>
    </source>
</evidence>
<evidence type="ECO:0000259" key="6">
    <source>
        <dbReference type="Pfam" id="PF12253"/>
    </source>
</evidence>
<dbReference type="GO" id="GO:0006334">
    <property type="term" value="P:nucleosome assembly"/>
    <property type="evidence" value="ECO:0007669"/>
    <property type="project" value="TreeGrafter"/>
</dbReference>
<dbReference type="InParanoid" id="A0A0H2RGK9"/>
<keyword evidence="3" id="KW-0234">DNA repair</keyword>
<comment type="subcellular location">
    <subcellularLocation>
        <location evidence="1">Nucleus</location>
    </subcellularLocation>
</comment>
<evidence type="ECO:0000256" key="3">
    <source>
        <dbReference type="ARBA" id="ARBA00023204"/>
    </source>
</evidence>
<feature type="region of interest" description="Disordered" evidence="5">
    <location>
        <begin position="519"/>
        <end position="600"/>
    </location>
</feature>
<keyword evidence="4" id="KW-0539">Nucleus</keyword>
<dbReference type="EMBL" id="KQ086019">
    <property type="protein sequence ID" value="KLO10707.1"/>
    <property type="molecule type" value="Genomic_DNA"/>
</dbReference>
<keyword evidence="2" id="KW-0227">DNA damage</keyword>
<dbReference type="GO" id="GO:0005634">
    <property type="term" value="C:nucleus"/>
    <property type="evidence" value="ECO:0007669"/>
    <property type="project" value="UniProtKB-SubCell"/>
</dbReference>
<protein>
    <recommendedName>
        <fullName evidence="6">Chromatin assembly factor 1 subunit A dimerization domain-containing protein</fullName>
    </recommendedName>
</protein>
<dbReference type="AlphaFoldDB" id="A0A0H2RGK9"/>
<gene>
    <name evidence="7" type="ORF">SCHPADRAFT_930389</name>
</gene>
<feature type="domain" description="Chromatin assembly factor 1 subunit A dimerization" evidence="6">
    <location>
        <begin position="472"/>
        <end position="540"/>
    </location>
</feature>
<feature type="compositionally biased region" description="Polar residues" evidence="5">
    <location>
        <begin position="250"/>
        <end position="269"/>
    </location>
</feature>
<evidence type="ECO:0000256" key="5">
    <source>
        <dbReference type="SAM" id="MobiDB-lite"/>
    </source>
</evidence>
<feature type="region of interest" description="Disordered" evidence="5">
    <location>
        <begin position="1"/>
        <end position="32"/>
    </location>
</feature>
<dbReference type="Proteomes" id="UP000053477">
    <property type="component" value="Unassembled WGS sequence"/>
</dbReference>
<feature type="compositionally biased region" description="Acidic residues" evidence="5">
    <location>
        <begin position="533"/>
        <end position="557"/>
    </location>
</feature>
<dbReference type="OrthoDB" id="440676at2759"/>
<dbReference type="GO" id="GO:0006281">
    <property type="term" value="P:DNA repair"/>
    <property type="evidence" value="ECO:0007669"/>
    <property type="project" value="UniProtKB-KW"/>
</dbReference>
<evidence type="ECO:0000313" key="7">
    <source>
        <dbReference type="EMBL" id="KLO10707.1"/>
    </source>
</evidence>
<accession>A0A0H2RGK9</accession>
<organism evidence="7 8">
    <name type="scientific">Schizopora paradoxa</name>
    <dbReference type="NCBI Taxonomy" id="27342"/>
    <lineage>
        <taxon>Eukaryota</taxon>
        <taxon>Fungi</taxon>
        <taxon>Dikarya</taxon>
        <taxon>Basidiomycota</taxon>
        <taxon>Agaricomycotina</taxon>
        <taxon>Agaricomycetes</taxon>
        <taxon>Hymenochaetales</taxon>
        <taxon>Schizoporaceae</taxon>
        <taxon>Schizopora</taxon>
    </lineage>
</organism>
<dbReference type="GO" id="GO:0033186">
    <property type="term" value="C:CAF-1 complex"/>
    <property type="evidence" value="ECO:0007669"/>
    <property type="project" value="TreeGrafter"/>
</dbReference>
<proteinExistence type="predicted"/>
<dbReference type="STRING" id="27342.A0A0H2RGK9"/>
<feature type="compositionally biased region" description="Polar residues" evidence="5">
    <location>
        <begin position="19"/>
        <end position="32"/>
    </location>
</feature>